<sequence length="140" mass="14847">MKVNVKCQMSNVKCLRFRPAQSLVVLLVFVATATIITAGATTVVLINSQTSSKFTQGQEALTIAEAGADNAILRILRDPANNYAGETLTIGDGTATINVSGTTTKTILSTGQVGNFMRKVQVVGSFSNNTFTITSWSQID</sequence>
<accession>A0A1F5H360</accession>
<keyword evidence="1" id="KW-0472">Membrane</keyword>
<reference evidence="2 3" key="1">
    <citation type="journal article" date="2016" name="Nat. Commun.">
        <title>Thousands of microbial genomes shed light on interconnected biogeochemical processes in an aquifer system.</title>
        <authorList>
            <person name="Anantharaman K."/>
            <person name="Brown C.T."/>
            <person name="Hug L.A."/>
            <person name="Sharon I."/>
            <person name="Castelle C.J."/>
            <person name="Probst A.J."/>
            <person name="Thomas B.C."/>
            <person name="Singh A."/>
            <person name="Wilkins M.J."/>
            <person name="Karaoz U."/>
            <person name="Brodie E.L."/>
            <person name="Williams K.H."/>
            <person name="Hubbard S.S."/>
            <person name="Banfield J.F."/>
        </authorList>
    </citation>
    <scope>NUCLEOTIDE SEQUENCE [LARGE SCALE GENOMIC DNA]</scope>
</reference>
<organism evidence="2 3">
    <name type="scientific">Candidatus Curtissbacteria bacterium RIFCSPLOWO2_01_FULL_38_11b</name>
    <dbReference type="NCBI Taxonomy" id="1797725"/>
    <lineage>
        <taxon>Bacteria</taxon>
        <taxon>Candidatus Curtissiibacteriota</taxon>
    </lineage>
</organism>
<keyword evidence="1" id="KW-1133">Transmembrane helix</keyword>
<name>A0A1F5H360_9BACT</name>
<evidence type="ECO:0000313" key="3">
    <source>
        <dbReference type="Proteomes" id="UP000176740"/>
    </source>
</evidence>
<dbReference type="EMBL" id="MFBO01000009">
    <property type="protein sequence ID" value="OGD98494.1"/>
    <property type="molecule type" value="Genomic_DNA"/>
</dbReference>
<comment type="caution">
    <text evidence="2">The sequence shown here is derived from an EMBL/GenBank/DDBJ whole genome shotgun (WGS) entry which is preliminary data.</text>
</comment>
<gene>
    <name evidence="2" type="ORF">A3A49_00110</name>
</gene>
<keyword evidence="1" id="KW-0812">Transmembrane</keyword>
<evidence type="ECO:0000256" key="1">
    <source>
        <dbReference type="SAM" id="Phobius"/>
    </source>
</evidence>
<protein>
    <recommendedName>
        <fullName evidence="4">Type 4 fimbrial biogenesis protein PilX N-terminal domain-containing protein</fullName>
    </recommendedName>
</protein>
<proteinExistence type="predicted"/>
<feature type="transmembrane region" description="Helical" evidence="1">
    <location>
        <begin position="23"/>
        <end position="46"/>
    </location>
</feature>
<evidence type="ECO:0000313" key="2">
    <source>
        <dbReference type="EMBL" id="OGD98494.1"/>
    </source>
</evidence>
<dbReference type="Proteomes" id="UP000176740">
    <property type="component" value="Unassembled WGS sequence"/>
</dbReference>
<evidence type="ECO:0008006" key="4">
    <source>
        <dbReference type="Google" id="ProtNLM"/>
    </source>
</evidence>
<dbReference type="AlphaFoldDB" id="A0A1F5H360"/>